<accession>A0ABR2PMU1</accession>
<dbReference type="CDD" id="cd23509">
    <property type="entry name" value="Gnk2-like"/>
    <property type="match status" value="1"/>
</dbReference>
<evidence type="ECO:0000256" key="3">
    <source>
        <dbReference type="ARBA" id="ARBA00022729"/>
    </source>
</evidence>
<comment type="caution">
    <text evidence="8">The sequence shown here is derived from an EMBL/GenBank/DDBJ whole genome shotgun (WGS) entry which is preliminary data.</text>
</comment>
<comment type="subcellular location">
    <subcellularLocation>
        <location evidence="1">Secreted</location>
    </subcellularLocation>
</comment>
<dbReference type="Proteomes" id="UP001396334">
    <property type="component" value="Unassembled WGS sequence"/>
</dbReference>
<proteinExistence type="inferred from homology"/>
<name>A0ABR2PMU1_9ROSI</name>
<keyword evidence="2" id="KW-0964">Secreted</keyword>
<organism evidence="8 9">
    <name type="scientific">Hibiscus sabdariffa</name>
    <name type="common">roselle</name>
    <dbReference type="NCBI Taxonomy" id="183260"/>
    <lineage>
        <taxon>Eukaryota</taxon>
        <taxon>Viridiplantae</taxon>
        <taxon>Streptophyta</taxon>
        <taxon>Embryophyta</taxon>
        <taxon>Tracheophyta</taxon>
        <taxon>Spermatophyta</taxon>
        <taxon>Magnoliopsida</taxon>
        <taxon>eudicotyledons</taxon>
        <taxon>Gunneridae</taxon>
        <taxon>Pentapetalae</taxon>
        <taxon>rosids</taxon>
        <taxon>malvids</taxon>
        <taxon>Malvales</taxon>
        <taxon>Malvaceae</taxon>
        <taxon>Malvoideae</taxon>
        <taxon>Hibiscus</taxon>
    </lineage>
</organism>
<evidence type="ECO:0000259" key="7">
    <source>
        <dbReference type="PROSITE" id="PS51473"/>
    </source>
</evidence>
<reference evidence="8 9" key="1">
    <citation type="journal article" date="2024" name="G3 (Bethesda)">
        <title>Genome assembly of Hibiscus sabdariffa L. provides insights into metabolisms of medicinal natural products.</title>
        <authorList>
            <person name="Kim T."/>
        </authorList>
    </citation>
    <scope>NUCLEOTIDE SEQUENCE [LARGE SCALE GENOMIC DNA]</scope>
    <source>
        <strain evidence="8">TK-2024</strain>
        <tissue evidence="8">Old leaves</tissue>
    </source>
</reference>
<sequence>MSSSKSDFFIYLITFVFFLETTFGADAISFGCFNSRNPSCGFEDNVNQLITYLSDQAPPRWFAIGTVGNKPDQVYGLALCGRDLSCADCKTCIVEAGNYIRCRCSDYDAAVIRYDKCLLKFSNVTFPGRIRKLYEAYKSSSNNVSEPHSFYEKTKGLLRHCWQL</sequence>
<evidence type="ECO:0000256" key="1">
    <source>
        <dbReference type="ARBA" id="ARBA00004613"/>
    </source>
</evidence>
<dbReference type="EMBL" id="JBBPBN010000056">
    <property type="protein sequence ID" value="KAK8989729.1"/>
    <property type="molecule type" value="Genomic_DNA"/>
</dbReference>
<keyword evidence="3 6" id="KW-0732">Signal</keyword>
<comment type="similarity">
    <text evidence="5">Belongs to the cysteine-rich repeat secretory protein family.</text>
</comment>
<protein>
    <recommendedName>
        <fullName evidence="7">Gnk2-homologous domain-containing protein</fullName>
    </recommendedName>
</protein>
<gene>
    <name evidence="8" type="ORF">V6N11_064146</name>
</gene>
<evidence type="ECO:0000313" key="9">
    <source>
        <dbReference type="Proteomes" id="UP001396334"/>
    </source>
</evidence>
<feature type="domain" description="Gnk2-homologous" evidence="7">
    <location>
        <begin position="24"/>
        <end position="126"/>
    </location>
</feature>
<evidence type="ECO:0000256" key="5">
    <source>
        <dbReference type="ARBA" id="ARBA00038515"/>
    </source>
</evidence>
<evidence type="ECO:0000256" key="2">
    <source>
        <dbReference type="ARBA" id="ARBA00022525"/>
    </source>
</evidence>
<feature type="signal peptide" evidence="6">
    <location>
        <begin position="1"/>
        <end position="27"/>
    </location>
</feature>
<keyword evidence="9" id="KW-1185">Reference proteome</keyword>
<feature type="chain" id="PRO_5047285986" description="Gnk2-homologous domain-containing protein" evidence="6">
    <location>
        <begin position="28"/>
        <end position="164"/>
    </location>
</feature>
<dbReference type="Gene3D" id="3.30.430.20">
    <property type="entry name" value="Gnk2 domain, C-X8-C-X2-C motif"/>
    <property type="match status" value="1"/>
</dbReference>
<evidence type="ECO:0000256" key="6">
    <source>
        <dbReference type="SAM" id="SignalP"/>
    </source>
</evidence>
<evidence type="ECO:0000256" key="4">
    <source>
        <dbReference type="ARBA" id="ARBA00022737"/>
    </source>
</evidence>
<keyword evidence="4" id="KW-0677">Repeat</keyword>
<dbReference type="PANTHER" id="PTHR32411">
    <property type="entry name" value="CYSTEINE-RICH REPEAT SECRETORY PROTEIN 38-RELATED"/>
    <property type="match status" value="1"/>
</dbReference>
<dbReference type="PANTHER" id="PTHR32411:SF43">
    <property type="entry name" value="CYSTEINE-RICH REPEAT SECRETORY PROTEIN 38"/>
    <property type="match status" value="1"/>
</dbReference>
<evidence type="ECO:0000313" key="8">
    <source>
        <dbReference type="EMBL" id="KAK8989729.1"/>
    </source>
</evidence>
<dbReference type="InterPro" id="IPR050581">
    <property type="entry name" value="CRR_secretory_protein"/>
</dbReference>
<dbReference type="InterPro" id="IPR002902">
    <property type="entry name" value="GNK2"/>
</dbReference>
<dbReference type="PROSITE" id="PS51473">
    <property type="entry name" value="GNK2"/>
    <property type="match status" value="1"/>
</dbReference>
<dbReference type="Pfam" id="PF01657">
    <property type="entry name" value="Stress-antifung"/>
    <property type="match status" value="1"/>
</dbReference>
<dbReference type="InterPro" id="IPR038408">
    <property type="entry name" value="GNK2_sf"/>
</dbReference>